<proteinExistence type="predicted"/>
<dbReference type="InterPro" id="IPR025724">
    <property type="entry name" value="GAG-pre-integrase_dom"/>
</dbReference>
<dbReference type="Pfam" id="PF13976">
    <property type="entry name" value="gag_pre-integrs"/>
    <property type="match status" value="1"/>
</dbReference>
<reference evidence="2 3" key="1">
    <citation type="submission" date="2024-01" db="EMBL/GenBank/DDBJ databases">
        <title>The complete chloroplast genome sequence of Lithospermum erythrorhizon: insights into the phylogenetic relationship among Boraginaceae species and the maternal lineages of purple gromwells.</title>
        <authorList>
            <person name="Okada T."/>
            <person name="Watanabe K."/>
        </authorList>
    </citation>
    <scope>NUCLEOTIDE SEQUENCE [LARGE SCALE GENOMIC DNA]</scope>
</reference>
<protein>
    <recommendedName>
        <fullName evidence="1">GAG-pre-integrase domain-containing protein</fullName>
    </recommendedName>
</protein>
<organism evidence="2 3">
    <name type="scientific">Lithospermum erythrorhizon</name>
    <name type="common">Purple gromwell</name>
    <name type="synonym">Lithospermum officinale var. erythrorhizon</name>
    <dbReference type="NCBI Taxonomy" id="34254"/>
    <lineage>
        <taxon>Eukaryota</taxon>
        <taxon>Viridiplantae</taxon>
        <taxon>Streptophyta</taxon>
        <taxon>Embryophyta</taxon>
        <taxon>Tracheophyta</taxon>
        <taxon>Spermatophyta</taxon>
        <taxon>Magnoliopsida</taxon>
        <taxon>eudicotyledons</taxon>
        <taxon>Gunneridae</taxon>
        <taxon>Pentapetalae</taxon>
        <taxon>asterids</taxon>
        <taxon>lamiids</taxon>
        <taxon>Boraginales</taxon>
        <taxon>Boraginaceae</taxon>
        <taxon>Boraginoideae</taxon>
        <taxon>Lithospermeae</taxon>
        <taxon>Lithospermum</taxon>
    </lineage>
</organism>
<evidence type="ECO:0000313" key="3">
    <source>
        <dbReference type="Proteomes" id="UP001454036"/>
    </source>
</evidence>
<evidence type="ECO:0000259" key="1">
    <source>
        <dbReference type="Pfam" id="PF13976"/>
    </source>
</evidence>
<gene>
    <name evidence="2" type="ORF">LIER_36643</name>
</gene>
<dbReference type="EMBL" id="BAABME010016933">
    <property type="protein sequence ID" value="GAA0148061.1"/>
    <property type="molecule type" value="Genomic_DNA"/>
</dbReference>
<dbReference type="AlphaFoldDB" id="A0AAV3PAT6"/>
<feature type="domain" description="GAG-pre-integrase" evidence="1">
    <location>
        <begin position="113"/>
        <end position="168"/>
    </location>
</feature>
<name>A0AAV3PAT6_LITER</name>
<accession>A0AAV3PAT6</accession>
<dbReference type="Proteomes" id="UP001454036">
    <property type="component" value="Unassembled WGS sequence"/>
</dbReference>
<sequence>MLEKILETTHELNMRKGEREIQQQERRGAVRTGCWKPTIENTRNNWRTQEEKQQSDVLLVERLTANLISISQLCDDGMQVYFNKDGCTVNNSCDQTFMKGVRSDNNCYMWTSVKARLSKKSEDAELWHKKLRNPNYRNIQQLITIEVVQGFPLLEIKYRVCGEYQVGKYTKGCDQKLQQVITTRILELMHMDLMGHMNNKPLSVFNKWIKVVMEFMNMKVLDQGMETCEEDADVGITITNNSPEWTSMVMDGTDVDDSCDNICSIQLASIIQKNHESQQE</sequence>
<keyword evidence="3" id="KW-1185">Reference proteome</keyword>
<comment type="caution">
    <text evidence="2">The sequence shown here is derived from an EMBL/GenBank/DDBJ whole genome shotgun (WGS) entry which is preliminary data.</text>
</comment>
<evidence type="ECO:0000313" key="2">
    <source>
        <dbReference type="EMBL" id="GAA0148061.1"/>
    </source>
</evidence>